<dbReference type="EMBL" id="CAADFT010000098">
    <property type="protein sequence ID" value="VFK47938.1"/>
    <property type="molecule type" value="Genomic_DNA"/>
</dbReference>
<protein>
    <submittedName>
        <fullName evidence="2">Uncharacterized protein</fullName>
    </submittedName>
</protein>
<name>A0A450Z2J1_9GAMM</name>
<dbReference type="AlphaFoldDB" id="A0A450Z2J1"/>
<sequence>MSAIHALNGNPPPLPSTLWPEYHGSKYSHAHVEGFNSLIKYLVRLRRDGTIDDDNFNALIKMASATFVEVEISNRIDGVLGNKAFNKALNDQLLRLLK</sequence>
<accession>A0A450Z2J1</accession>
<dbReference type="EMBL" id="CAADFW010000049">
    <property type="protein sequence ID" value="VFK60742.1"/>
    <property type="molecule type" value="Genomic_DNA"/>
</dbReference>
<evidence type="ECO:0000313" key="2">
    <source>
        <dbReference type="EMBL" id="VFK47938.1"/>
    </source>
</evidence>
<dbReference type="EMBL" id="CAADFS010000042">
    <property type="protein sequence ID" value="VFK47170.1"/>
    <property type="molecule type" value="Genomic_DNA"/>
</dbReference>
<proteinExistence type="predicted"/>
<evidence type="ECO:0000313" key="3">
    <source>
        <dbReference type="EMBL" id="VFK60742.1"/>
    </source>
</evidence>
<evidence type="ECO:0000313" key="1">
    <source>
        <dbReference type="EMBL" id="VFK47170.1"/>
    </source>
</evidence>
<gene>
    <name evidence="1" type="ORF">BECKTC1821D_GA0114238_104216</name>
    <name evidence="2" type="ORF">BECKTC1821E_GA0114239_10986</name>
    <name evidence="3" type="ORF">BECKTC1821F_GA0114240_104913</name>
</gene>
<reference evidence="2" key="1">
    <citation type="submission" date="2019-02" db="EMBL/GenBank/DDBJ databases">
        <authorList>
            <person name="Gruber-Vodicka R. H."/>
            <person name="Seah K. B. B."/>
        </authorList>
    </citation>
    <scope>NUCLEOTIDE SEQUENCE</scope>
    <source>
        <strain evidence="1">BECK_BZ123</strain>
        <strain evidence="2">BECK_BZ125</strain>
        <strain evidence="3">BECK_BZ126</strain>
    </source>
</reference>
<organism evidence="2">
    <name type="scientific">Candidatus Kentrum sp. TC</name>
    <dbReference type="NCBI Taxonomy" id="2126339"/>
    <lineage>
        <taxon>Bacteria</taxon>
        <taxon>Pseudomonadati</taxon>
        <taxon>Pseudomonadota</taxon>
        <taxon>Gammaproteobacteria</taxon>
        <taxon>Candidatus Kentrum</taxon>
    </lineage>
</organism>